<reference evidence="5 6" key="1">
    <citation type="submission" date="2016-10" db="EMBL/GenBank/DDBJ databases">
        <title>Comparative genomics of Bacillus thuringiensis reveals a path to pathogens against multiple invertebrate hosts.</title>
        <authorList>
            <person name="Zheng J."/>
            <person name="Gao Q."/>
            <person name="Liu H."/>
            <person name="Peng D."/>
            <person name="Ruan L."/>
            <person name="Sun M."/>
        </authorList>
    </citation>
    <scope>NUCLEOTIDE SEQUENCE [LARGE SCALE GENOMIC DNA]</scope>
    <source>
        <strain evidence="5">T30001</strain>
    </source>
</reference>
<dbReference type="RefSeq" id="WP_088067271.1">
    <property type="nucleotide sequence ID" value="NZ_MOOV01000126.1"/>
</dbReference>
<feature type="domain" description="HTH gntR-type" evidence="4">
    <location>
        <begin position="3"/>
        <end position="70"/>
    </location>
</feature>
<evidence type="ECO:0000256" key="2">
    <source>
        <dbReference type="ARBA" id="ARBA00023125"/>
    </source>
</evidence>
<evidence type="ECO:0000313" key="6">
    <source>
        <dbReference type="Proteomes" id="UP000195160"/>
    </source>
</evidence>
<evidence type="ECO:0000256" key="3">
    <source>
        <dbReference type="ARBA" id="ARBA00023163"/>
    </source>
</evidence>
<dbReference type="InterPro" id="IPR000524">
    <property type="entry name" value="Tscrpt_reg_HTH_GntR"/>
</dbReference>
<organism evidence="5 6">
    <name type="scientific">Bacillus thuringiensis subsp. medellin</name>
    <dbReference type="NCBI Taxonomy" id="79672"/>
    <lineage>
        <taxon>Bacteria</taxon>
        <taxon>Bacillati</taxon>
        <taxon>Bacillota</taxon>
        <taxon>Bacilli</taxon>
        <taxon>Bacillales</taxon>
        <taxon>Bacillaceae</taxon>
        <taxon>Bacillus</taxon>
        <taxon>Bacillus cereus group</taxon>
    </lineage>
</organism>
<keyword evidence="3" id="KW-0804">Transcription</keyword>
<evidence type="ECO:0000256" key="1">
    <source>
        <dbReference type="ARBA" id="ARBA00023015"/>
    </source>
</evidence>
<gene>
    <name evidence="5" type="ORF">BK784_16690</name>
</gene>
<dbReference type="Gene3D" id="1.20.120.530">
    <property type="entry name" value="GntR ligand-binding domain-like"/>
    <property type="match status" value="1"/>
</dbReference>
<dbReference type="Pfam" id="PF07729">
    <property type="entry name" value="FCD"/>
    <property type="match status" value="1"/>
</dbReference>
<dbReference type="GO" id="GO:0003677">
    <property type="term" value="F:DNA binding"/>
    <property type="evidence" value="ECO:0007669"/>
    <property type="project" value="UniProtKB-KW"/>
</dbReference>
<comment type="caution">
    <text evidence="5">The sequence shown here is derived from an EMBL/GenBank/DDBJ whole genome shotgun (WGS) entry which is preliminary data.</text>
</comment>
<keyword evidence="2" id="KW-0238">DNA-binding</keyword>
<dbReference type="InterPro" id="IPR036388">
    <property type="entry name" value="WH-like_DNA-bd_sf"/>
</dbReference>
<dbReference type="InterPro" id="IPR008920">
    <property type="entry name" value="TF_FadR/GntR_C"/>
</dbReference>
<name>A0A9X6RG55_BACTV</name>
<dbReference type="EMBL" id="MOOV01000126">
    <property type="protein sequence ID" value="OUB98751.1"/>
    <property type="molecule type" value="Genomic_DNA"/>
</dbReference>
<proteinExistence type="predicted"/>
<dbReference type="PANTHER" id="PTHR43537:SF5">
    <property type="entry name" value="UXU OPERON TRANSCRIPTIONAL REGULATOR"/>
    <property type="match status" value="1"/>
</dbReference>
<accession>A0A9X6RG55</accession>
<dbReference type="Pfam" id="PF00392">
    <property type="entry name" value="GntR"/>
    <property type="match status" value="1"/>
</dbReference>
<dbReference type="PANTHER" id="PTHR43537">
    <property type="entry name" value="TRANSCRIPTIONAL REGULATOR, GNTR FAMILY"/>
    <property type="match status" value="1"/>
</dbReference>
<dbReference type="InterPro" id="IPR011711">
    <property type="entry name" value="GntR_C"/>
</dbReference>
<dbReference type="AlphaFoldDB" id="A0A9X6RG55"/>
<dbReference type="Proteomes" id="UP000195160">
    <property type="component" value="Unassembled WGS sequence"/>
</dbReference>
<evidence type="ECO:0000313" key="5">
    <source>
        <dbReference type="EMBL" id="OUB98751.1"/>
    </source>
</evidence>
<dbReference type="SUPFAM" id="SSF48008">
    <property type="entry name" value="GntR ligand-binding domain-like"/>
    <property type="match status" value="1"/>
</dbReference>
<dbReference type="SMART" id="SM00345">
    <property type="entry name" value="HTH_GNTR"/>
    <property type="match status" value="1"/>
</dbReference>
<dbReference type="Gene3D" id="1.10.10.10">
    <property type="entry name" value="Winged helix-like DNA-binding domain superfamily/Winged helix DNA-binding domain"/>
    <property type="match status" value="1"/>
</dbReference>
<sequence>MKKTREQIAYMKIKSKIIDGTYEEGLRLTESRLEKELNMSRTPIRNALSRLTSEGFLNHQSHCGITVAKTKSSFENIIEFLEIRLLFLKLSIEKVIKNDTSFDIANLKQCLISLPTALENGDVKEFHNVLWKVHELLLSPAENKTIIQVIQDIQEKKLLGSVELRYMKRKPYEEEMLSLMKEFVMYLEEKEYEKATQIFEQINKEIILGLL</sequence>
<dbReference type="SUPFAM" id="SSF46785">
    <property type="entry name" value="Winged helix' DNA-binding domain"/>
    <property type="match status" value="1"/>
</dbReference>
<dbReference type="GO" id="GO:0003700">
    <property type="term" value="F:DNA-binding transcription factor activity"/>
    <property type="evidence" value="ECO:0007669"/>
    <property type="project" value="InterPro"/>
</dbReference>
<evidence type="ECO:0000259" key="4">
    <source>
        <dbReference type="PROSITE" id="PS50949"/>
    </source>
</evidence>
<protein>
    <recommendedName>
        <fullName evidence="4">HTH gntR-type domain-containing protein</fullName>
    </recommendedName>
</protein>
<keyword evidence="1" id="KW-0805">Transcription regulation</keyword>
<dbReference type="PROSITE" id="PS50949">
    <property type="entry name" value="HTH_GNTR"/>
    <property type="match status" value="1"/>
</dbReference>
<dbReference type="InterPro" id="IPR036390">
    <property type="entry name" value="WH_DNA-bd_sf"/>
</dbReference>